<evidence type="ECO:0000256" key="2">
    <source>
        <dbReference type="ARBA" id="ARBA00022723"/>
    </source>
</evidence>
<dbReference type="SUPFAM" id="SSF103657">
    <property type="entry name" value="BAR/IMD domain-like"/>
    <property type="match status" value="1"/>
</dbReference>
<evidence type="ECO:0000256" key="1">
    <source>
        <dbReference type="ARBA" id="ARBA00022468"/>
    </source>
</evidence>
<feature type="compositionally biased region" description="Basic and acidic residues" evidence="6">
    <location>
        <begin position="263"/>
        <end position="272"/>
    </location>
</feature>
<dbReference type="InterPro" id="IPR045258">
    <property type="entry name" value="ACAP1/2/3-like"/>
</dbReference>
<dbReference type="OrthoDB" id="1638493at2759"/>
<proteinExistence type="predicted"/>
<dbReference type="GO" id="GO:0008270">
    <property type="term" value="F:zinc ion binding"/>
    <property type="evidence" value="ECO:0007669"/>
    <property type="project" value="UniProtKB-KW"/>
</dbReference>
<dbReference type="PROSITE" id="PS50115">
    <property type="entry name" value="ARFGAP"/>
    <property type="match status" value="1"/>
</dbReference>
<dbReference type="SUPFAM" id="SSF57863">
    <property type="entry name" value="ArfGap/RecO-like zinc finger"/>
    <property type="match status" value="1"/>
</dbReference>
<dbReference type="Gene3D" id="1.10.220.150">
    <property type="entry name" value="Arf GTPase activating protein"/>
    <property type="match status" value="1"/>
</dbReference>
<dbReference type="InterPro" id="IPR037278">
    <property type="entry name" value="ARFGAP/RecO"/>
</dbReference>
<evidence type="ECO:0000256" key="4">
    <source>
        <dbReference type="ARBA" id="ARBA00022833"/>
    </source>
</evidence>
<evidence type="ECO:0000256" key="3">
    <source>
        <dbReference type="ARBA" id="ARBA00022771"/>
    </source>
</evidence>
<dbReference type="AlphaFoldDB" id="A0A9N8EPG1"/>
<dbReference type="SMART" id="SM00105">
    <property type="entry name" value="ArfGap"/>
    <property type="match status" value="1"/>
</dbReference>
<dbReference type="FunFam" id="1.10.220.150:FF:000009">
    <property type="entry name" value="stromal membrane-associated protein 1 isoform X1"/>
    <property type="match status" value="1"/>
</dbReference>
<keyword evidence="2" id="KW-0479">Metal-binding</keyword>
<dbReference type="Gene3D" id="1.20.1270.60">
    <property type="entry name" value="Arfaptin homology (AH) domain/BAR domain"/>
    <property type="match status" value="1"/>
</dbReference>
<organism evidence="9 10">
    <name type="scientific">Seminavis robusta</name>
    <dbReference type="NCBI Taxonomy" id="568900"/>
    <lineage>
        <taxon>Eukaryota</taxon>
        <taxon>Sar</taxon>
        <taxon>Stramenopiles</taxon>
        <taxon>Ochrophyta</taxon>
        <taxon>Bacillariophyta</taxon>
        <taxon>Bacillariophyceae</taxon>
        <taxon>Bacillariophycidae</taxon>
        <taxon>Naviculales</taxon>
        <taxon>Naviculaceae</taxon>
        <taxon>Seminavis</taxon>
    </lineage>
</organism>
<feature type="domain" description="PH" evidence="7">
    <location>
        <begin position="476"/>
        <end position="584"/>
    </location>
</feature>
<dbReference type="InterPro" id="IPR001164">
    <property type="entry name" value="ArfGAP_dom"/>
</dbReference>
<dbReference type="InterPro" id="IPR027267">
    <property type="entry name" value="AH/BAR_dom_sf"/>
</dbReference>
<dbReference type="Pfam" id="PF00169">
    <property type="entry name" value="PH"/>
    <property type="match status" value="1"/>
</dbReference>
<dbReference type="InterPro" id="IPR036770">
    <property type="entry name" value="Ankyrin_rpt-contain_sf"/>
</dbReference>
<evidence type="ECO:0000256" key="6">
    <source>
        <dbReference type="SAM" id="MobiDB-lite"/>
    </source>
</evidence>
<evidence type="ECO:0000313" key="9">
    <source>
        <dbReference type="EMBL" id="CAB9522769.1"/>
    </source>
</evidence>
<dbReference type="EMBL" id="CAICTM010001336">
    <property type="protein sequence ID" value="CAB9522769.1"/>
    <property type="molecule type" value="Genomic_DNA"/>
</dbReference>
<dbReference type="Gene3D" id="2.30.29.30">
    <property type="entry name" value="Pleckstrin-homology domain (PH domain)/Phosphotyrosine-binding domain (PTB)"/>
    <property type="match status" value="1"/>
</dbReference>
<dbReference type="Pfam" id="PF01412">
    <property type="entry name" value="ArfGap"/>
    <property type="match status" value="1"/>
</dbReference>
<keyword evidence="3 5" id="KW-0863">Zinc-finger</keyword>
<dbReference type="PROSITE" id="PS50003">
    <property type="entry name" value="PH_DOMAIN"/>
    <property type="match status" value="1"/>
</dbReference>
<feature type="region of interest" description="Disordered" evidence="6">
    <location>
        <begin position="260"/>
        <end position="307"/>
    </location>
</feature>
<gene>
    <name evidence="9" type="ORF">SEMRO_1338_G264250.1</name>
</gene>
<feature type="compositionally biased region" description="Acidic residues" evidence="6">
    <location>
        <begin position="25"/>
        <end position="37"/>
    </location>
</feature>
<dbReference type="Proteomes" id="UP001153069">
    <property type="component" value="Unassembled WGS sequence"/>
</dbReference>
<feature type="region of interest" description="Disordered" evidence="6">
    <location>
        <begin position="70"/>
        <end position="97"/>
    </location>
</feature>
<keyword evidence="1" id="KW-0343">GTPase activation</keyword>
<keyword evidence="4" id="KW-0862">Zinc</keyword>
<evidence type="ECO:0000259" key="7">
    <source>
        <dbReference type="PROSITE" id="PS50003"/>
    </source>
</evidence>
<comment type="caution">
    <text evidence="9">The sequence shown here is derived from an EMBL/GenBank/DDBJ whole genome shotgun (WGS) entry which is preliminary data.</text>
</comment>
<protein>
    <submittedName>
        <fullName evidence="9">With coiled-coil, ANK repeat and PH domain-containing protein</fullName>
    </submittedName>
</protein>
<evidence type="ECO:0000256" key="5">
    <source>
        <dbReference type="PROSITE-ProRule" id="PRU00288"/>
    </source>
</evidence>
<dbReference type="PANTHER" id="PTHR23180:SF160">
    <property type="entry name" value="ADP-RIBOSYLATION FACTOR GTPASE-ACTIVATING PROTEIN EFFECTOR PROTEIN 1"/>
    <property type="match status" value="1"/>
</dbReference>
<dbReference type="SUPFAM" id="SSF48403">
    <property type="entry name" value="Ankyrin repeat"/>
    <property type="match status" value="1"/>
</dbReference>
<feature type="domain" description="Arf-GAP" evidence="8">
    <location>
        <begin position="632"/>
        <end position="771"/>
    </location>
</feature>
<dbReference type="InterPro" id="IPR011993">
    <property type="entry name" value="PH-like_dom_sf"/>
</dbReference>
<evidence type="ECO:0000313" key="10">
    <source>
        <dbReference type="Proteomes" id="UP001153069"/>
    </source>
</evidence>
<dbReference type="InterPro" id="IPR038508">
    <property type="entry name" value="ArfGAP_dom_sf"/>
</dbReference>
<dbReference type="PRINTS" id="PR00405">
    <property type="entry name" value="REVINTRACTNG"/>
</dbReference>
<dbReference type="CDD" id="cd08204">
    <property type="entry name" value="ArfGap"/>
    <property type="match status" value="1"/>
</dbReference>
<dbReference type="SUPFAM" id="SSF50729">
    <property type="entry name" value="PH domain-like"/>
    <property type="match status" value="1"/>
</dbReference>
<dbReference type="GO" id="GO:0005096">
    <property type="term" value="F:GTPase activator activity"/>
    <property type="evidence" value="ECO:0007669"/>
    <property type="project" value="UniProtKB-KW"/>
</dbReference>
<dbReference type="SMART" id="SM00233">
    <property type="entry name" value="PH"/>
    <property type="match status" value="1"/>
</dbReference>
<dbReference type="Gene3D" id="1.25.40.20">
    <property type="entry name" value="Ankyrin repeat-containing domain"/>
    <property type="match status" value="1"/>
</dbReference>
<sequence>METPQDDALPRISLGSELGALPEDSPVEDGPSDESFDDYINQMSDSVHFDADDMAAAAAAAAVEGDPAVDTAGIPAAGPQASPRNDKNKQQDHFTPKRSFLAESPYFSAFVEKEMYELDIVTGVLNDISARTRSFTKYGAMMADATHSLSLSCRLRKEEAAQEEIKISPRQLDDEIEKRRQALGPEMSDLLGILGETLEEIAQAQMTMCKIFDATLCKALESFVQADMRGVNMLKSEADSQTVVAEQMLFKYITGRPSLSTNHYDDGGESKNETPSTPPKPPKNAFSKLWSRDGSHSKRANPGSDPALDKAISAANWRLNLEEIRLNQATAELKRFQFTKLLLDVKNRRNLELSEGAVSSAHGMQGYFHSSLDRMAGSLSMMKKIEERQREARKAHQKIEMPVWLERMNLIVKVLSNFQSSAAEASHVSYAVAAGDPMLIDKQITDVGGLEKVVQFWDVPSMLAKSSRYRREAPVGVLHEGWLYQKVSSMLSLASWNRRWFMLKKDGIYCLESSAELKRENTGHSTTKVKICDVVLCTAREIPNDSTGRFRFELIAPRQKTLLLMARGPKEMKTWIKAIRNAVEKQLVHGDPECETLNQNIGRLKKDRRSTEIAMTVFKQESPLSMENAILEELAEEVSDDEEEGKSKRSPLVNMVLEENSTCADCGAKKPDWVSLNLGILVCLECSGVHRSLGVHVSKVRSLTLDALSDSEAKLLLALGNEKVNAVWEETLAQQPDRPKLDESADRDTRMKWIKSKYLTKDFMATNGDKDAETINRELYEAAKEGRVLASVTALAHGADIEWKNDKDGGKTSLHVCAVQPRPSGEVNWYAIECAELLIQNGADMKVLDHSSHNVLDCAVIGNADREMVEYLAKKFE</sequence>
<dbReference type="PANTHER" id="PTHR23180">
    <property type="entry name" value="CENTAURIN/ARF"/>
    <property type="match status" value="1"/>
</dbReference>
<evidence type="ECO:0000259" key="8">
    <source>
        <dbReference type="PROSITE" id="PS50115"/>
    </source>
</evidence>
<name>A0A9N8EPG1_9STRA</name>
<feature type="compositionally biased region" description="Basic and acidic residues" evidence="6">
    <location>
        <begin position="84"/>
        <end position="95"/>
    </location>
</feature>
<accession>A0A9N8EPG1</accession>
<keyword evidence="10" id="KW-1185">Reference proteome</keyword>
<feature type="region of interest" description="Disordered" evidence="6">
    <location>
        <begin position="1"/>
        <end position="39"/>
    </location>
</feature>
<reference evidence="9" key="1">
    <citation type="submission" date="2020-06" db="EMBL/GenBank/DDBJ databases">
        <authorList>
            <consortium name="Plant Systems Biology data submission"/>
        </authorList>
    </citation>
    <scope>NUCLEOTIDE SEQUENCE</scope>
    <source>
        <strain evidence="9">D6</strain>
    </source>
</reference>
<dbReference type="InterPro" id="IPR001849">
    <property type="entry name" value="PH_domain"/>
</dbReference>